<keyword evidence="12" id="KW-1185">Reference proteome</keyword>
<dbReference type="InterPro" id="IPR012934">
    <property type="entry name" value="Znf_AD"/>
</dbReference>
<dbReference type="GO" id="GO:0005634">
    <property type="term" value="C:nucleus"/>
    <property type="evidence" value="ECO:0007669"/>
    <property type="project" value="UniProtKB-SubCell"/>
</dbReference>
<feature type="domain" description="C2H2-type" evidence="9">
    <location>
        <begin position="328"/>
        <end position="355"/>
    </location>
</feature>
<dbReference type="InterPro" id="IPR013087">
    <property type="entry name" value="Znf_C2H2_type"/>
</dbReference>
<sequence>MSTSNRILFINISEVCRICLTESKSMRSIYSSLDKNEVLEADVCSFSDVLTRITNIPVSTTEDYPTLVCSDCVLLILAAYKFQMRFEHSHTILQQYLAAYHLKEAETDPVVGSPEVDLDTVVTESFLNSIEQVQNEQYGERQTSKDQIQKRQTSTKVFKKAKIKLNENIDNNSNNRSSLHPCPVCTKEFDALDLRAHAHTHKGLRKYLNIPTEHKVTATTRFYTKAEPTKTTVSLHNLKKKTHKCVACQLECSASYLRVHLQTHRNQSEYKCDQCQRVFKKLNHLNTHRVKHLKEYPFKCEQCGKGFVIKLNYECHILTHNANAVLPHECKFCLKRFSNPEHLNRHKIMHTENVSYSVKYRVCKCHHCFKTFKDRLDLKAHVCVPVEHAVNTTYPCKVCNKVFKNASGLYSHNRNIHELKGAKVLCSVCGHHVSNIYNHMMRHTGEKPYQCGECDKKFVGKPQLRQHLLIHSGIKPFVCSICAKAFNNLYNLQVHERIHKGDRCHVCNICKKGFLEKSYLKKHMNIHTKI</sequence>
<evidence type="ECO:0000256" key="6">
    <source>
        <dbReference type="ARBA" id="ARBA00023242"/>
    </source>
</evidence>
<dbReference type="PANTHER" id="PTHR24379:SF125">
    <property type="entry name" value="C2H2-TYPE DOMAIN-CONTAINING PROTEIN"/>
    <property type="match status" value="1"/>
</dbReference>
<dbReference type="AlphaFoldDB" id="A0AAN7VPA8"/>
<dbReference type="Pfam" id="PF00096">
    <property type="entry name" value="zf-C2H2"/>
    <property type="match status" value="5"/>
</dbReference>
<proteinExistence type="predicted"/>
<gene>
    <name evidence="11" type="ORF">RI129_001849</name>
</gene>
<feature type="domain" description="ZAD" evidence="10">
    <location>
        <begin position="14"/>
        <end position="96"/>
    </location>
</feature>
<reference evidence="11 12" key="1">
    <citation type="journal article" date="2024" name="Insects">
        <title>An Improved Chromosome-Level Genome Assembly of the Firefly Pyrocoelia pectoralis.</title>
        <authorList>
            <person name="Fu X."/>
            <person name="Meyer-Rochow V.B."/>
            <person name="Ballantyne L."/>
            <person name="Zhu X."/>
        </authorList>
    </citation>
    <scope>NUCLEOTIDE SEQUENCE [LARGE SCALE GENOMIC DNA]</scope>
    <source>
        <strain evidence="11">XCY_ONT2</strain>
    </source>
</reference>
<accession>A0AAN7VPA8</accession>
<evidence type="ECO:0000256" key="3">
    <source>
        <dbReference type="ARBA" id="ARBA00022737"/>
    </source>
</evidence>
<evidence type="ECO:0000259" key="10">
    <source>
        <dbReference type="PROSITE" id="PS51915"/>
    </source>
</evidence>
<dbReference type="EMBL" id="JAVRBK010000001">
    <property type="protein sequence ID" value="KAK5650820.1"/>
    <property type="molecule type" value="Genomic_DNA"/>
</dbReference>
<dbReference type="PROSITE" id="PS00028">
    <property type="entry name" value="ZINC_FINGER_C2H2_1"/>
    <property type="match status" value="7"/>
</dbReference>
<evidence type="ECO:0000313" key="12">
    <source>
        <dbReference type="Proteomes" id="UP001329430"/>
    </source>
</evidence>
<evidence type="ECO:0000256" key="7">
    <source>
        <dbReference type="PROSITE-ProRule" id="PRU00042"/>
    </source>
</evidence>
<dbReference type="FunFam" id="3.30.160.60:FF:000624">
    <property type="entry name" value="zinc finger protein 697"/>
    <property type="match status" value="2"/>
</dbReference>
<dbReference type="PROSITE" id="PS51915">
    <property type="entry name" value="ZAD"/>
    <property type="match status" value="1"/>
</dbReference>
<dbReference type="SMART" id="SM00868">
    <property type="entry name" value="zf-AD"/>
    <property type="match status" value="1"/>
</dbReference>
<keyword evidence="4 7" id="KW-0863">Zinc-finger</keyword>
<dbReference type="InterPro" id="IPR036236">
    <property type="entry name" value="Znf_C2H2_sf"/>
</dbReference>
<feature type="binding site" evidence="8">
    <location>
        <position position="69"/>
    </location>
    <ligand>
        <name>Zn(2+)</name>
        <dbReference type="ChEBI" id="CHEBI:29105"/>
    </ligand>
</feature>
<evidence type="ECO:0000256" key="1">
    <source>
        <dbReference type="ARBA" id="ARBA00004123"/>
    </source>
</evidence>
<evidence type="ECO:0000256" key="2">
    <source>
        <dbReference type="ARBA" id="ARBA00022723"/>
    </source>
</evidence>
<dbReference type="PROSITE" id="PS50157">
    <property type="entry name" value="ZINC_FINGER_C2H2_2"/>
    <property type="match status" value="7"/>
</dbReference>
<feature type="binding site" evidence="8">
    <location>
        <position position="19"/>
    </location>
    <ligand>
        <name>Zn(2+)</name>
        <dbReference type="ChEBI" id="CHEBI:29105"/>
    </ligand>
</feature>
<name>A0AAN7VPA8_9COLE</name>
<keyword evidence="5 8" id="KW-0862">Zinc</keyword>
<feature type="domain" description="C2H2-type" evidence="9">
    <location>
        <begin position="298"/>
        <end position="325"/>
    </location>
</feature>
<evidence type="ECO:0000256" key="4">
    <source>
        <dbReference type="ARBA" id="ARBA00022771"/>
    </source>
</evidence>
<dbReference type="FunFam" id="3.30.160.60:FF:005276">
    <property type="match status" value="1"/>
</dbReference>
<keyword evidence="2 8" id="KW-0479">Metal-binding</keyword>
<dbReference type="SUPFAM" id="SSF57716">
    <property type="entry name" value="Glucocorticoid receptor-like (DNA-binding domain)"/>
    <property type="match status" value="1"/>
</dbReference>
<keyword evidence="6" id="KW-0539">Nucleus</keyword>
<dbReference type="FunFam" id="3.30.160.60:FF:000100">
    <property type="entry name" value="Zinc finger 45-like"/>
    <property type="match status" value="1"/>
</dbReference>
<feature type="domain" description="C2H2-type" evidence="9">
    <location>
        <begin position="477"/>
        <end position="504"/>
    </location>
</feature>
<evidence type="ECO:0000256" key="5">
    <source>
        <dbReference type="ARBA" id="ARBA00022833"/>
    </source>
</evidence>
<comment type="subcellular location">
    <subcellularLocation>
        <location evidence="1">Nucleus</location>
    </subcellularLocation>
</comment>
<feature type="domain" description="C2H2-type" evidence="9">
    <location>
        <begin position="505"/>
        <end position="530"/>
    </location>
</feature>
<feature type="domain" description="C2H2-type" evidence="9">
    <location>
        <begin position="394"/>
        <end position="422"/>
    </location>
</feature>
<protein>
    <submittedName>
        <fullName evidence="11">Uncharacterized protein</fullName>
    </submittedName>
</protein>
<evidence type="ECO:0000256" key="8">
    <source>
        <dbReference type="PROSITE-ProRule" id="PRU01263"/>
    </source>
</evidence>
<dbReference type="SMART" id="SM00355">
    <property type="entry name" value="ZnF_C2H2"/>
    <property type="match status" value="11"/>
</dbReference>
<feature type="binding site" evidence="8">
    <location>
        <position position="72"/>
    </location>
    <ligand>
        <name>Zn(2+)</name>
        <dbReference type="ChEBI" id="CHEBI:29105"/>
    </ligand>
</feature>
<evidence type="ECO:0000313" key="11">
    <source>
        <dbReference type="EMBL" id="KAK5650820.1"/>
    </source>
</evidence>
<dbReference type="FunFam" id="3.30.160.60:FF:000870">
    <property type="entry name" value="zinc finger protein 197 isoform X1"/>
    <property type="match status" value="1"/>
</dbReference>
<dbReference type="GO" id="GO:0008270">
    <property type="term" value="F:zinc ion binding"/>
    <property type="evidence" value="ECO:0007669"/>
    <property type="project" value="UniProtKB-UniRule"/>
</dbReference>
<feature type="domain" description="C2H2-type" evidence="9">
    <location>
        <begin position="449"/>
        <end position="476"/>
    </location>
</feature>
<dbReference type="SUPFAM" id="SSF57667">
    <property type="entry name" value="beta-beta-alpha zinc fingers"/>
    <property type="match status" value="5"/>
</dbReference>
<dbReference type="Pfam" id="PF07776">
    <property type="entry name" value="zf-AD"/>
    <property type="match status" value="1"/>
</dbReference>
<dbReference type="GO" id="GO:0048598">
    <property type="term" value="P:embryonic morphogenesis"/>
    <property type="evidence" value="ECO:0007669"/>
    <property type="project" value="UniProtKB-ARBA"/>
</dbReference>
<dbReference type="Proteomes" id="UP001329430">
    <property type="component" value="Chromosome 1"/>
</dbReference>
<organism evidence="11 12">
    <name type="scientific">Pyrocoelia pectoralis</name>
    <dbReference type="NCBI Taxonomy" id="417401"/>
    <lineage>
        <taxon>Eukaryota</taxon>
        <taxon>Metazoa</taxon>
        <taxon>Ecdysozoa</taxon>
        <taxon>Arthropoda</taxon>
        <taxon>Hexapoda</taxon>
        <taxon>Insecta</taxon>
        <taxon>Pterygota</taxon>
        <taxon>Neoptera</taxon>
        <taxon>Endopterygota</taxon>
        <taxon>Coleoptera</taxon>
        <taxon>Polyphaga</taxon>
        <taxon>Elateriformia</taxon>
        <taxon>Elateroidea</taxon>
        <taxon>Lampyridae</taxon>
        <taxon>Lampyrinae</taxon>
        <taxon>Pyrocoelia</taxon>
    </lineage>
</organism>
<keyword evidence="3" id="KW-0677">Repeat</keyword>
<feature type="domain" description="C2H2-type" evidence="9">
    <location>
        <begin position="270"/>
        <end position="297"/>
    </location>
</feature>
<evidence type="ECO:0000259" key="9">
    <source>
        <dbReference type="PROSITE" id="PS50157"/>
    </source>
</evidence>
<dbReference type="Gene3D" id="3.30.160.60">
    <property type="entry name" value="Classic Zinc Finger"/>
    <property type="match status" value="6"/>
</dbReference>
<comment type="caution">
    <text evidence="11">The sequence shown here is derived from an EMBL/GenBank/DDBJ whole genome shotgun (WGS) entry which is preliminary data.</text>
</comment>
<dbReference type="PANTHER" id="PTHR24379">
    <property type="entry name" value="KRAB AND ZINC FINGER DOMAIN-CONTAINING"/>
    <property type="match status" value="1"/>
</dbReference>
<feature type="binding site" evidence="8">
    <location>
        <position position="16"/>
    </location>
    <ligand>
        <name>Zn(2+)</name>
        <dbReference type="ChEBI" id="CHEBI:29105"/>
    </ligand>
</feature>
<dbReference type="Gene3D" id="3.40.1800.20">
    <property type="match status" value="1"/>
</dbReference>